<organism evidence="4 5">
    <name type="scientific">Actinomycetospora chlora</name>
    <dbReference type="NCBI Taxonomy" id="663608"/>
    <lineage>
        <taxon>Bacteria</taxon>
        <taxon>Bacillati</taxon>
        <taxon>Actinomycetota</taxon>
        <taxon>Actinomycetes</taxon>
        <taxon>Pseudonocardiales</taxon>
        <taxon>Pseudonocardiaceae</taxon>
        <taxon>Actinomycetospora</taxon>
    </lineage>
</organism>
<dbReference type="InterPro" id="IPR036291">
    <property type="entry name" value="NAD(P)-bd_dom_sf"/>
</dbReference>
<dbReference type="Pfam" id="PF10728">
    <property type="entry name" value="DUF2520"/>
    <property type="match status" value="1"/>
</dbReference>
<keyword evidence="5" id="KW-1185">Reference proteome</keyword>
<evidence type="ECO:0000259" key="3">
    <source>
        <dbReference type="Pfam" id="PF10728"/>
    </source>
</evidence>
<dbReference type="Gene3D" id="3.40.50.720">
    <property type="entry name" value="NAD(P)-binding Rossmann-like Domain"/>
    <property type="match status" value="1"/>
</dbReference>
<reference evidence="5" key="1">
    <citation type="journal article" date="2019" name="Int. J. Syst. Evol. Microbiol.">
        <title>The Global Catalogue of Microorganisms (GCM) 10K type strain sequencing project: providing services to taxonomists for standard genome sequencing and annotation.</title>
        <authorList>
            <consortium name="The Broad Institute Genomics Platform"/>
            <consortium name="The Broad Institute Genome Sequencing Center for Infectious Disease"/>
            <person name="Wu L."/>
            <person name="Ma J."/>
        </authorList>
    </citation>
    <scope>NUCLEOTIDE SEQUENCE [LARGE SCALE GENOMIC DNA]</scope>
    <source>
        <strain evidence="5">JCM 17979</strain>
    </source>
</reference>
<dbReference type="PANTHER" id="PTHR40459">
    <property type="entry name" value="CONSERVED HYPOTHETICAL ALANINE AND LEUCINE RICH PROTEIN"/>
    <property type="match status" value="1"/>
</dbReference>
<gene>
    <name evidence="4" type="ORF">GCM10023200_52910</name>
</gene>
<protein>
    <submittedName>
        <fullName evidence="4">DUF2520 domain-containing protein</fullName>
    </submittedName>
</protein>
<feature type="domain" description="DUF2520" evidence="3">
    <location>
        <begin position="187"/>
        <end position="307"/>
    </location>
</feature>
<dbReference type="SUPFAM" id="SSF48179">
    <property type="entry name" value="6-phosphogluconate dehydrogenase C-terminal domain-like"/>
    <property type="match status" value="1"/>
</dbReference>
<evidence type="ECO:0000313" key="4">
    <source>
        <dbReference type="EMBL" id="GAA4808565.1"/>
    </source>
</evidence>
<dbReference type="InterPro" id="IPR008927">
    <property type="entry name" value="6-PGluconate_DH-like_C_sf"/>
</dbReference>
<dbReference type="InterPro" id="IPR037108">
    <property type="entry name" value="TM1727-like_C_sf"/>
</dbReference>
<dbReference type="Pfam" id="PF10727">
    <property type="entry name" value="Rossmann-like"/>
    <property type="match status" value="1"/>
</dbReference>
<dbReference type="InterPro" id="IPR018931">
    <property type="entry name" value="DUF2520"/>
</dbReference>
<name>A0ABP9CGL9_9PSEU</name>
<feature type="domain" description="Putative oxidoreductase/dehydrogenase Rossmann-like" evidence="2">
    <location>
        <begin position="27"/>
        <end position="146"/>
    </location>
</feature>
<comment type="caution">
    <text evidence="4">The sequence shown here is derived from an EMBL/GenBank/DDBJ whole genome shotgun (WGS) entry which is preliminary data.</text>
</comment>
<evidence type="ECO:0000259" key="2">
    <source>
        <dbReference type="Pfam" id="PF10727"/>
    </source>
</evidence>
<evidence type="ECO:0000256" key="1">
    <source>
        <dbReference type="SAM" id="MobiDB-lite"/>
    </source>
</evidence>
<dbReference type="Gene3D" id="1.10.1040.20">
    <property type="entry name" value="ProC-like, C-terminal domain"/>
    <property type="match status" value="1"/>
</dbReference>
<dbReference type="SUPFAM" id="SSF51735">
    <property type="entry name" value="NAD(P)-binding Rossmann-fold domains"/>
    <property type="match status" value="1"/>
</dbReference>
<accession>A0ABP9CGL9</accession>
<feature type="compositionally biased region" description="Gly residues" evidence="1">
    <location>
        <begin position="1"/>
        <end position="13"/>
    </location>
</feature>
<dbReference type="EMBL" id="BAABHO010000062">
    <property type="protein sequence ID" value="GAA4808565.1"/>
    <property type="molecule type" value="Genomic_DNA"/>
</dbReference>
<sequence length="335" mass="33772">MGADADGGAGRAGQGSAAGPTPTPREGSRLHVGVVSAGRVGAVLGAALANAGHTVVAASAVSRASRARAEELLPGAEILPPDEVVRRADLALLAVPDDVLPGLVRGLAASDCLRPGQIVVHTCGAAGVGVLAPAAEHDVLPIALHPAMTITGRPEDVTRLTGACVGVTAPEGLSLEGSSSAGFVSEDADAAWLVGEALVVEMGAEPVRVPEAVRPLYHAALAHGANHLTTLVREAADLLSNAGIEPAERVLAPLLSAALDNALRHGDRALTGPVVRGDAGTVATHLRHLDARAPESAPLYRALARRTAERARAGGLLDPDAARDVVSALAERPRP</sequence>
<feature type="region of interest" description="Disordered" evidence="1">
    <location>
        <begin position="1"/>
        <end position="28"/>
    </location>
</feature>
<dbReference type="InterPro" id="IPR019665">
    <property type="entry name" value="OxRdtase/DH_put_Rossmann_dom"/>
</dbReference>
<dbReference type="Proteomes" id="UP001500928">
    <property type="component" value="Unassembled WGS sequence"/>
</dbReference>
<proteinExistence type="predicted"/>
<evidence type="ECO:0000313" key="5">
    <source>
        <dbReference type="Proteomes" id="UP001500928"/>
    </source>
</evidence>
<dbReference type="PANTHER" id="PTHR40459:SF1">
    <property type="entry name" value="CONSERVED HYPOTHETICAL ALANINE AND LEUCINE RICH PROTEIN"/>
    <property type="match status" value="1"/>
</dbReference>